<accession>A0A1M7KDK2</accession>
<reference evidence="6 7" key="1">
    <citation type="submission" date="2016-11" db="EMBL/GenBank/DDBJ databases">
        <authorList>
            <person name="Jaros S."/>
            <person name="Januszkiewicz K."/>
            <person name="Wedrychowicz H."/>
        </authorList>
    </citation>
    <scope>NUCLEOTIDE SEQUENCE [LARGE SCALE GENOMIC DNA]</scope>
    <source>
        <strain evidence="6 7">LMG 26898</strain>
    </source>
</reference>
<name>A0A1M7KDK2_9PSED</name>
<dbReference type="PANTHER" id="PTHR47506:SF6">
    <property type="entry name" value="HTH-TYPE TRANSCRIPTIONAL REPRESSOR NEMR"/>
    <property type="match status" value="1"/>
</dbReference>
<dbReference type="Proteomes" id="UP000183983">
    <property type="component" value="Unassembled WGS sequence"/>
</dbReference>
<dbReference type="GO" id="GO:0003677">
    <property type="term" value="F:DNA binding"/>
    <property type="evidence" value="ECO:0007669"/>
    <property type="project" value="UniProtKB-UniRule"/>
</dbReference>
<dbReference type="SUPFAM" id="SSF48498">
    <property type="entry name" value="Tetracyclin repressor-like, C-terminal domain"/>
    <property type="match status" value="1"/>
</dbReference>
<dbReference type="SUPFAM" id="SSF46689">
    <property type="entry name" value="Homeodomain-like"/>
    <property type="match status" value="1"/>
</dbReference>
<dbReference type="AlphaFoldDB" id="A0A1M7KDK2"/>
<dbReference type="PROSITE" id="PS50977">
    <property type="entry name" value="HTH_TETR_2"/>
    <property type="match status" value="1"/>
</dbReference>
<evidence type="ECO:0000256" key="4">
    <source>
        <dbReference type="PROSITE-ProRule" id="PRU00335"/>
    </source>
</evidence>
<keyword evidence="3" id="KW-0804">Transcription</keyword>
<dbReference type="PANTHER" id="PTHR47506">
    <property type="entry name" value="TRANSCRIPTIONAL REGULATORY PROTEIN"/>
    <property type="match status" value="1"/>
</dbReference>
<proteinExistence type="predicted"/>
<keyword evidence="1" id="KW-0805">Transcription regulation</keyword>
<dbReference type="InterPro" id="IPR036271">
    <property type="entry name" value="Tet_transcr_reg_TetR-rel_C_sf"/>
</dbReference>
<evidence type="ECO:0000259" key="5">
    <source>
        <dbReference type="PROSITE" id="PS50977"/>
    </source>
</evidence>
<organism evidence="6 7">
    <name type="scientific">Pseudomonas asturiensis</name>
    <dbReference type="NCBI Taxonomy" id="1190415"/>
    <lineage>
        <taxon>Bacteria</taxon>
        <taxon>Pseudomonadati</taxon>
        <taxon>Pseudomonadota</taxon>
        <taxon>Gammaproteobacteria</taxon>
        <taxon>Pseudomonadales</taxon>
        <taxon>Pseudomonadaceae</taxon>
        <taxon>Pseudomonas</taxon>
    </lineage>
</organism>
<feature type="domain" description="HTH tetR-type" evidence="5">
    <location>
        <begin position="1"/>
        <end position="47"/>
    </location>
</feature>
<gene>
    <name evidence="6" type="ORF">SAMN05216593_10237</name>
</gene>
<dbReference type="InterPro" id="IPR009057">
    <property type="entry name" value="Homeodomain-like_sf"/>
</dbReference>
<dbReference type="STRING" id="1190415.SAMN05216593_10237"/>
<evidence type="ECO:0000256" key="2">
    <source>
        <dbReference type="ARBA" id="ARBA00023125"/>
    </source>
</evidence>
<protein>
    <submittedName>
        <fullName evidence="6">Transcriptional regulator, TetR family</fullName>
    </submittedName>
</protein>
<evidence type="ECO:0000313" key="6">
    <source>
        <dbReference type="EMBL" id="SHM63346.1"/>
    </source>
</evidence>
<evidence type="ECO:0000313" key="7">
    <source>
        <dbReference type="Proteomes" id="UP000183983"/>
    </source>
</evidence>
<dbReference type="Pfam" id="PF16925">
    <property type="entry name" value="TetR_C_13"/>
    <property type="match status" value="1"/>
</dbReference>
<evidence type="ECO:0000256" key="3">
    <source>
        <dbReference type="ARBA" id="ARBA00023163"/>
    </source>
</evidence>
<evidence type="ECO:0000256" key="1">
    <source>
        <dbReference type="ARBA" id="ARBA00023015"/>
    </source>
</evidence>
<keyword evidence="2 4" id="KW-0238">DNA-binding</keyword>
<sequence length="174" mass="19215">MTHKGYTSVGLAEVVAAAQVPKGSFYYYFKSKEAFGQALLERYFSEYLSTVDGLLSGPAPAAERLLDYFGYWAHTQCSDSPMDKCLVVKLGAEVCDLSEPMRRVLDRGTQAIHSKLERCIEQGRVDGSITTPLASSMLAQALYQLWLGASLMMKIGKRDDVFANTLTLAKRLLS</sequence>
<dbReference type="InterPro" id="IPR011075">
    <property type="entry name" value="TetR_C"/>
</dbReference>
<dbReference type="Pfam" id="PF00440">
    <property type="entry name" value="TetR_N"/>
    <property type="match status" value="1"/>
</dbReference>
<feature type="DNA-binding region" description="H-T-H motif" evidence="4">
    <location>
        <begin position="10"/>
        <end position="29"/>
    </location>
</feature>
<dbReference type="InterPro" id="IPR001647">
    <property type="entry name" value="HTH_TetR"/>
</dbReference>
<dbReference type="Gene3D" id="1.10.357.10">
    <property type="entry name" value="Tetracycline Repressor, domain 2"/>
    <property type="match status" value="1"/>
</dbReference>
<dbReference type="EMBL" id="FRDA01000002">
    <property type="protein sequence ID" value="SHM63346.1"/>
    <property type="molecule type" value="Genomic_DNA"/>
</dbReference>